<dbReference type="EMBL" id="SMDC01000006">
    <property type="protein sequence ID" value="TCW35516.1"/>
    <property type="molecule type" value="Genomic_DNA"/>
</dbReference>
<proteinExistence type="predicted"/>
<dbReference type="Pfam" id="PF07238">
    <property type="entry name" value="PilZ"/>
    <property type="match status" value="1"/>
</dbReference>
<gene>
    <name evidence="2" type="ORF">EDC29_10679</name>
</gene>
<accession>A0A4R4AAE7</accession>
<dbReference type="GO" id="GO:0035438">
    <property type="term" value="F:cyclic-di-GMP binding"/>
    <property type="evidence" value="ECO:0007669"/>
    <property type="project" value="InterPro"/>
</dbReference>
<evidence type="ECO:0000259" key="1">
    <source>
        <dbReference type="Pfam" id="PF07238"/>
    </source>
</evidence>
<dbReference type="Gene3D" id="2.40.10.220">
    <property type="entry name" value="predicted glycosyltransferase like domains"/>
    <property type="match status" value="1"/>
</dbReference>
<dbReference type="RefSeq" id="WP_165913490.1">
    <property type="nucleotide sequence ID" value="NZ_NRRH01000043.1"/>
</dbReference>
<reference evidence="2 3" key="1">
    <citation type="submission" date="2019-03" db="EMBL/GenBank/DDBJ databases">
        <title>Genomic Encyclopedia of Type Strains, Phase IV (KMG-IV): sequencing the most valuable type-strain genomes for metagenomic binning, comparative biology and taxonomic classification.</title>
        <authorList>
            <person name="Goeker M."/>
        </authorList>
    </citation>
    <scope>NUCLEOTIDE SEQUENCE [LARGE SCALE GENOMIC DNA]</scope>
    <source>
        <strain evidence="2 3">DSM 203</strain>
    </source>
</reference>
<evidence type="ECO:0000313" key="2">
    <source>
        <dbReference type="EMBL" id="TCW35516.1"/>
    </source>
</evidence>
<feature type="domain" description="PilZ" evidence="1">
    <location>
        <begin position="10"/>
        <end position="112"/>
    </location>
</feature>
<evidence type="ECO:0000313" key="3">
    <source>
        <dbReference type="Proteomes" id="UP000295247"/>
    </source>
</evidence>
<dbReference type="InterPro" id="IPR009875">
    <property type="entry name" value="PilZ_domain"/>
</dbReference>
<sequence length="244" mass="27518">MQLQQLVQAEKRTQRRIPIQMPIDVLLEDHPTPLKAINQDLSWGGARFVTERALETGSNTLRLFFPWQQNSSFCADAEIVRREALDDGRLIVATRFFRVPPMSEQRLEMMLAQLGGQQAALPLSERLELVYNDPDDICDVLRQIAAGGLMVTTTAAYREDQSIRLSIAGTEMSSELALRARVIDQARQLLPGHEWAPLHQVELRFEHSVSDLYGFIRGFAQGLPEETLGRDRIRACASRLASHG</sequence>
<dbReference type="Proteomes" id="UP000295247">
    <property type="component" value="Unassembled WGS sequence"/>
</dbReference>
<dbReference type="SUPFAM" id="SSF141371">
    <property type="entry name" value="PilZ domain-like"/>
    <property type="match status" value="1"/>
</dbReference>
<comment type="caution">
    <text evidence="2">The sequence shown here is derived from an EMBL/GenBank/DDBJ whole genome shotgun (WGS) entry which is preliminary data.</text>
</comment>
<name>A0A4R4AAE7_MARGR</name>
<protein>
    <submittedName>
        <fullName evidence="2">PilZ domain-containing protein</fullName>
    </submittedName>
</protein>
<organism evidence="2 3">
    <name type="scientific">Marichromatium gracile</name>
    <name type="common">Chromatium gracile</name>
    <dbReference type="NCBI Taxonomy" id="1048"/>
    <lineage>
        <taxon>Bacteria</taxon>
        <taxon>Pseudomonadati</taxon>
        <taxon>Pseudomonadota</taxon>
        <taxon>Gammaproteobacteria</taxon>
        <taxon>Chromatiales</taxon>
        <taxon>Chromatiaceae</taxon>
        <taxon>Marichromatium</taxon>
    </lineage>
</organism>
<dbReference type="AlphaFoldDB" id="A0A4R4AAE7"/>